<protein>
    <submittedName>
        <fullName evidence="2">Uncharacterized protein</fullName>
    </submittedName>
</protein>
<dbReference type="PROSITE" id="PS50092">
    <property type="entry name" value="TSP1"/>
    <property type="match status" value="1"/>
</dbReference>
<sequence length="1102" mass="124370">MEVVEKDCRYMPERADECGPRSRVLRRTLHDSVYQCVNKSMEYHDIRRRRCLFDSRVYSEVPVPGGRPSPLHPSTMGLFSPADNYYKCQTPCTECLLGDWETVGEYEGAWCKYTVNMLADCDSKCYQIIIFLRGVLPEGSEDWRQTVCEGLPDRGYKIGTVLRSLIDLDEQWTSIASQHSFRVTTLFLTEDTQCHDHVLRNASIDKDSYLIDHTMLEAVVCRDRYRMGVEFALVQEPIANETYWASLIHRIEGPFEGTATFIGTGETGSPPMDHSIVFGGPMAYNGRSYYLKPRVEQTNNPAVIKLRPQQQPRLVEDLGKFAEELETIFVGGMDISGTCQGVAHTQRISSFAHLHLTFNKASRVASFAVRQLYHDHQMDESLVTEGAWPHPKAPWGKDDQPWGDPLGQRPHNYDQISYTDRAMICFFPRTCLDVHWAGWTDCHPPPDGPQDLCGPDAGRRRRKRNLYDEHMKFNPKSKLKDCVLPGEMRLMEEEPCELKCPKDCVVSELTVRELRCEYDDPDAGCGMGRQRLERSILVPAAEGWDGRQGRCPPVDAAGRPVAMAGYKRCYNRCEYDGEWCKYRIGPKVRQGGTCPSVTFYIRGIRRPAGEDSREGEYTYCDATTYSRLFKALVITYLLEYHVIKADPSRSPQGLFFFPRERGWTLVKPSLEPLTFCEPQLLPRGFLAAFAAADMRASSEGYFVGPALQGEQNKNSAEKPRLLEESIVSIIVRDHLFEDEALPSADFQEDLSDITGAANPQKEDVCQATPQVLYLDAVSELHRVLKRSLTKEDAEALKEFYVGEISLEPCPAITHPSSYLRVRWNRRGSPGLPYTPRYYESDRRMLVRRPLNTSAVSSFVQTQHESPQQAHRLYRTTQADYEHVHYVNSTGIFDDHLSNNSAAGLSQADWKAVRDLLGPAGGEGSGFIEQVANISRNASWSAEHDKRTAPGGLASVGATERNRARQQLGASSDGTIESAVDTICEDLDTGGLGFFEVKQWYKNQVKNKKLSVVQDQYFRLCYKARECAVGYTDWTACSASCGPGTRRRNIRIALTPGELSDPCPEHDHMVPDGSCVIKTAVLPEQQESCFVHCPKRACCDNDE</sequence>
<proteinExistence type="predicted"/>
<dbReference type="InParanoid" id="A0A0G4H2U6"/>
<gene>
    <name evidence="2" type="ORF">Vbra_19469</name>
</gene>
<dbReference type="Proteomes" id="UP000041254">
    <property type="component" value="Unassembled WGS sequence"/>
</dbReference>
<accession>A0A0G4H2U6</accession>
<keyword evidence="3" id="KW-1185">Reference proteome</keyword>
<dbReference type="EMBL" id="CDMY01000964">
    <property type="protein sequence ID" value="CEM37993.1"/>
    <property type="molecule type" value="Genomic_DNA"/>
</dbReference>
<organism evidence="2 3">
    <name type="scientific">Vitrella brassicaformis (strain CCMP3155)</name>
    <dbReference type="NCBI Taxonomy" id="1169540"/>
    <lineage>
        <taxon>Eukaryota</taxon>
        <taxon>Sar</taxon>
        <taxon>Alveolata</taxon>
        <taxon>Colpodellida</taxon>
        <taxon>Vitrellaceae</taxon>
        <taxon>Vitrella</taxon>
    </lineage>
</organism>
<name>A0A0G4H2U6_VITBC</name>
<evidence type="ECO:0000313" key="2">
    <source>
        <dbReference type="EMBL" id="CEM37993.1"/>
    </source>
</evidence>
<evidence type="ECO:0000313" key="3">
    <source>
        <dbReference type="Proteomes" id="UP000041254"/>
    </source>
</evidence>
<dbReference type="VEuPathDB" id="CryptoDB:Vbra_19469"/>
<dbReference type="AlphaFoldDB" id="A0A0G4H2U6"/>
<reference evidence="2 3" key="1">
    <citation type="submission" date="2014-11" db="EMBL/GenBank/DDBJ databases">
        <authorList>
            <person name="Zhu J."/>
            <person name="Qi W."/>
            <person name="Song R."/>
        </authorList>
    </citation>
    <scope>NUCLEOTIDE SEQUENCE [LARGE SCALE GENOMIC DNA]</scope>
</reference>
<dbReference type="InterPro" id="IPR000884">
    <property type="entry name" value="TSP1_rpt"/>
</dbReference>
<dbReference type="SMART" id="SM00209">
    <property type="entry name" value="TSP1"/>
    <property type="match status" value="1"/>
</dbReference>
<dbReference type="InterPro" id="IPR036383">
    <property type="entry name" value="TSP1_rpt_sf"/>
</dbReference>
<dbReference type="Gene3D" id="2.20.100.10">
    <property type="entry name" value="Thrombospondin type-1 (TSP1) repeat"/>
    <property type="match status" value="1"/>
</dbReference>
<feature type="region of interest" description="Disordered" evidence="1">
    <location>
        <begin position="940"/>
        <end position="971"/>
    </location>
</feature>
<evidence type="ECO:0000256" key="1">
    <source>
        <dbReference type="SAM" id="MobiDB-lite"/>
    </source>
</evidence>
<dbReference type="SUPFAM" id="SSF82895">
    <property type="entry name" value="TSP-1 type 1 repeat"/>
    <property type="match status" value="1"/>
</dbReference>